<proteinExistence type="inferred from homology"/>
<dbReference type="EC" id="4.1.3.17" evidence="2"/>
<dbReference type="STRING" id="266128.ABB25_05390"/>
<evidence type="ECO:0000313" key="3">
    <source>
        <dbReference type="EMBL" id="KRG58991.1"/>
    </source>
</evidence>
<dbReference type="OrthoDB" id="943692at2"/>
<feature type="binding site" evidence="1">
    <location>
        <position position="97"/>
    </location>
    <ligand>
        <name>Mg(2+)</name>
        <dbReference type="ChEBI" id="CHEBI:18420"/>
    </ligand>
</feature>
<dbReference type="InterPro" id="IPR036704">
    <property type="entry name" value="RraA/RraA-like_sf"/>
</dbReference>
<comment type="catalytic activity">
    <reaction evidence="2">
        <text>oxaloacetate + H(+) = pyruvate + CO2</text>
        <dbReference type="Rhea" id="RHEA:15641"/>
        <dbReference type="ChEBI" id="CHEBI:15361"/>
        <dbReference type="ChEBI" id="CHEBI:15378"/>
        <dbReference type="ChEBI" id="CHEBI:16452"/>
        <dbReference type="ChEBI" id="CHEBI:16526"/>
        <dbReference type="EC" id="4.1.1.112"/>
    </reaction>
</comment>
<comment type="cofactor">
    <cofactor evidence="2">
        <name>a divalent metal cation</name>
        <dbReference type="ChEBI" id="CHEBI:60240"/>
    </cofactor>
</comment>
<dbReference type="GO" id="GO:0047443">
    <property type="term" value="F:4-hydroxy-4-methyl-2-oxoglutarate aldolase activity"/>
    <property type="evidence" value="ECO:0007669"/>
    <property type="project" value="UniProtKB-EC"/>
</dbReference>
<dbReference type="GO" id="GO:0008428">
    <property type="term" value="F:ribonuclease inhibitor activity"/>
    <property type="evidence" value="ECO:0007669"/>
    <property type="project" value="InterPro"/>
</dbReference>
<comment type="function">
    <text evidence="2">Catalyzes the aldol cleavage of 4-hydroxy-4-methyl-2-oxoglutarate (HMG) into 2 molecules of pyruvate. Also contains a secondary oxaloacetate (OAA) decarboxylase activity due to the common pyruvate enolate transition state formed following C-C bond cleavage in the retro-aldol and decarboxylation reactions.</text>
</comment>
<dbReference type="PATRIC" id="fig|266128.3.peg.2739"/>
<dbReference type="RefSeq" id="WP_057664873.1">
    <property type="nucleotide sequence ID" value="NZ_LDJH01000008.1"/>
</dbReference>
<comment type="caution">
    <text evidence="3">The sequence shown here is derived from an EMBL/GenBank/DDBJ whole genome shotgun (WGS) entry which is preliminary data.</text>
</comment>
<evidence type="ECO:0000256" key="2">
    <source>
        <dbReference type="RuleBase" id="RU004338"/>
    </source>
</evidence>
<protein>
    <recommendedName>
        <fullName evidence="2">4-hydroxy-4-methyl-2-oxoglutarate aldolase</fullName>
        <shortName evidence="2">HMG aldolase</shortName>
        <ecNumber evidence="2">4.1.1.112</ecNumber>
        <ecNumber evidence="2">4.1.3.17</ecNumber>
    </recommendedName>
    <alternativeName>
        <fullName evidence="2">Oxaloacetate decarboxylase</fullName>
    </alternativeName>
</protein>
<gene>
    <name evidence="3" type="ORF">ABB25_05390</name>
</gene>
<sequence>MSWTTPDLSDRFPQATVVCLPWRHYGGHARFHGRVVTVRAPADNSRVRELANQPGHGRVLVVDGGGDTAHALLGDLVAAAAVANGWAGVVIHGCVRDVEAVAGMALGVAALGSCPRKTDKQGLGEVDVVLQFGGARIVPGQWIFVDASGVVVLDEHQATAALAEATGATV</sequence>
<comment type="cofactor">
    <cofactor evidence="1">
        <name>Mg(2+)</name>
        <dbReference type="ChEBI" id="CHEBI:18420"/>
    </cofactor>
</comment>
<dbReference type="NCBIfam" id="NF006875">
    <property type="entry name" value="PRK09372.1"/>
    <property type="match status" value="1"/>
</dbReference>
<dbReference type="SUPFAM" id="SSF89562">
    <property type="entry name" value="RraA-like"/>
    <property type="match status" value="1"/>
</dbReference>
<dbReference type="Proteomes" id="UP000051254">
    <property type="component" value="Unassembled WGS sequence"/>
</dbReference>
<dbReference type="NCBIfam" id="TIGR01935">
    <property type="entry name" value="NOT-MenG"/>
    <property type="match status" value="1"/>
</dbReference>
<organism evidence="3 4">
    <name type="scientific">Stenotrophomonas koreensis</name>
    <dbReference type="NCBI Taxonomy" id="266128"/>
    <lineage>
        <taxon>Bacteria</taxon>
        <taxon>Pseudomonadati</taxon>
        <taxon>Pseudomonadota</taxon>
        <taxon>Gammaproteobacteria</taxon>
        <taxon>Lysobacterales</taxon>
        <taxon>Lysobacteraceae</taxon>
        <taxon>Stenotrophomonas</taxon>
    </lineage>
</organism>
<dbReference type="EC" id="4.1.1.112" evidence="2"/>
<evidence type="ECO:0000256" key="1">
    <source>
        <dbReference type="PIRSR" id="PIRSR605493-1"/>
    </source>
</evidence>
<keyword evidence="1" id="KW-0460">Magnesium</keyword>
<dbReference type="PANTHER" id="PTHR33254:SF29">
    <property type="entry name" value="REGULATOR OF RIBONUCLEASE ACTIVITY A"/>
    <property type="match status" value="1"/>
</dbReference>
<accession>A0A0R0BNW4</accession>
<feature type="binding site" evidence="1">
    <location>
        <position position="96"/>
    </location>
    <ligand>
        <name>substrate</name>
    </ligand>
</feature>
<feature type="binding site" evidence="1">
    <location>
        <begin position="74"/>
        <end position="77"/>
    </location>
    <ligand>
        <name>substrate</name>
    </ligand>
</feature>
<keyword evidence="1 2" id="KW-0479">Metal-binding</keyword>
<reference evidence="3 4" key="1">
    <citation type="submission" date="2015-05" db="EMBL/GenBank/DDBJ databases">
        <title>Genome sequencing and analysis of members of genus Stenotrophomonas.</title>
        <authorList>
            <person name="Patil P.P."/>
            <person name="Midha S."/>
            <person name="Patil P.B."/>
        </authorList>
    </citation>
    <scope>NUCLEOTIDE SEQUENCE [LARGE SCALE GENOMIC DNA]</scope>
    <source>
        <strain evidence="3 4">DSM 17805</strain>
    </source>
</reference>
<dbReference type="GO" id="GO:0051252">
    <property type="term" value="P:regulation of RNA metabolic process"/>
    <property type="evidence" value="ECO:0007669"/>
    <property type="project" value="InterPro"/>
</dbReference>
<dbReference type="AlphaFoldDB" id="A0A0R0BNW4"/>
<dbReference type="PANTHER" id="PTHR33254">
    <property type="entry name" value="4-HYDROXY-4-METHYL-2-OXOGLUTARATE ALDOLASE 3-RELATED"/>
    <property type="match status" value="1"/>
</dbReference>
<dbReference type="Gene3D" id="3.50.30.40">
    <property type="entry name" value="Ribonuclease E inhibitor RraA/RraA-like"/>
    <property type="match status" value="1"/>
</dbReference>
<comment type="similarity">
    <text evidence="2">Belongs to the class II aldolase/RraA-like family.</text>
</comment>
<evidence type="ECO:0000313" key="4">
    <source>
        <dbReference type="Proteomes" id="UP000051254"/>
    </source>
</evidence>
<dbReference type="CDD" id="cd16841">
    <property type="entry name" value="RraA_family"/>
    <property type="match status" value="1"/>
</dbReference>
<keyword evidence="4" id="KW-1185">Reference proteome</keyword>
<comment type="subunit">
    <text evidence="2">Homotrimer.</text>
</comment>
<dbReference type="GO" id="GO:0046872">
    <property type="term" value="F:metal ion binding"/>
    <property type="evidence" value="ECO:0007669"/>
    <property type="project" value="UniProtKB-KW"/>
</dbReference>
<dbReference type="GO" id="GO:0008948">
    <property type="term" value="F:oxaloacetate decarboxylase activity"/>
    <property type="evidence" value="ECO:0007669"/>
    <property type="project" value="UniProtKB-EC"/>
</dbReference>
<comment type="catalytic activity">
    <reaction evidence="2">
        <text>4-hydroxy-4-methyl-2-oxoglutarate = 2 pyruvate</text>
        <dbReference type="Rhea" id="RHEA:22748"/>
        <dbReference type="ChEBI" id="CHEBI:15361"/>
        <dbReference type="ChEBI" id="CHEBI:58276"/>
        <dbReference type="EC" id="4.1.3.17"/>
    </reaction>
</comment>
<dbReference type="EMBL" id="LDJH01000008">
    <property type="protein sequence ID" value="KRG58991.1"/>
    <property type="molecule type" value="Genomic_DNA"/>
</dbReference>
<dbReference type="InterPro" id="IPR005493">
    <property type="entry name" value="RraA/RraA-like"/>
</dbReference>
<keyword evidence="2" id="KW-0456">Lyase</keyword>
<name>A0A0R0BNW4_9GAMM</name>
<dbReference type="InterPro" id="IPR010203">
    <property type="entry name" value="RraA"/>
</dbReference>
<dbReference type="Pfam" id="PF03737">
    <property type="entry name" value="RraA-like"/>
    <property type="match status" value="1"/>
</dbReference>